<evidence type="ECO:0000256" key="9">
    <source>
        <dbReference type="SAM" id="MobiDB-lite"/>
    </source>
</evidence>
<comment type="caution">
    <text evidence="13">The sequence shown here is derived from an EMBL/GenBank/DDBJ whole genome shotgun (WGS) entry which is preliminary data.</text>
</comment>
<feature type="transmembrane region" description="Helical" evidence="10">
    <location>
        <begin position="181"/>
        <end position="205"/>
    </location>
</feature>
<dbReference type="Proteomes" id="UP001432027">
    <property type="component" value="Unassembled WGS sequence"/>
</dbReference>
<keyword evidence="6 10" id="KW-1133">Transmembrane helix</keyword>
<dbReference type="GO" id="GO:0061630">
    <property type="term" value="F:ubiquitin protein ligase activity"/>
    <property type="evidence" value="ECO:0007669"/>
    <property type="project" value="TreeGrafter"/>
</dbReference>
<feature type="signal peptide" evidence="11">
    <location>
        <begin position="1"/>
        <end position="19"/>
    </location>
</feature>
<evidence type="ECO:0000256" key="3">
    <source>
        <dbReference type="ARBA" id="ARBA00022723"/>
    </source>
</evidence>
<dbReference type="Pfam" id="PF13639">
    <property type="entry name" value="zf-RING_2"/>
    <property type="match status" value="1"/>
</dbReference>
<keyword evidence="11" id="KW-0732">Signal</keyword>
<evidence type="ECO:0000256" key="10">
    <source>
        <dbReference type="SAM" id="Phobius"/>
    </source>
</evidence>
<dbReference type="GO" id="GO:0008270">
    <property type="term" value="F:zinc ion binding"/>
    <property type="evidence" value="ECO:0007669"/>
    <property type="project" value="UniProtKB-KW"/>
</dbReference>
<keyword evidence="7 10" id="KW-0472">Membrane</keyword>
<dbReference type="GO" id="GO:0016020">
    <property type="term" value="C:membrane"/>
    <property type="evidence" value="ECO:0007669"/>
    <property type="project" value="UniProtKB-SubCell"/>
</dbReference>
<proteinExistence type="predicted"/>
<feature type="domain" description="RING-type" evidence="12">
    <location>
        <begin position="238"/>
        <end position="280"/>
    </location>
</feature>
<keyword evidence="4 8" id="KW-0863">Zinc-finger</keyword>
<keyword evidence="5" id="KW-0862">Zinc</keyword>
<gene>
    <name evidence="13" type="ORF">PENTCL1PPCAC_25986</name>
</gene>
<accession>A0AAV5UB88</accession>
<dbReference type="Gene3D" id="3.50.30.30">
    <property type="match status" value="1"/>
</dbReference>
<dbReference type="GO" id="GO:0006511">
    <property type="term" value="P:ubiquitin-dependent protein catabolic process"/>
    <property type="evidence" value="ECO:0007669"/>
    <property type="project" value="TreeGrafter"/>
</dbReference>
<feature type="region of interest" description="Disordered" evidence="9">
    <location>
        <begin position="403"/>
        <end position="459"/>
    </location>
</feature>
<protein>
    <recommendedName>
        <fullName evidence="12">RING-type domain-containing protein</fullName>
    </recommendedName>
</protein>
<evidence type="ECO:0000256" key="4">
    <source>
        <dbReference type="ARBA" id="ARBA00022771"/>
    </source>
</evidence>
<dbReference type="PANTHER" id="PTHR45931">
    <property type="entry name" value="SI:CH211-59O9.10"/>
    <property type="match status" value="1"/>
</dbReference>
<dbReference type="InterPro" id="IPR013083">
    <property type="entry name" value="Znf_RING/FYVE/PHD"/>
</dbReference>
<dbReference type="Gene3D" id="3.30.40.10">
    <property type="entry name" value="Zinc/RING finger domain, C3HC4 (zinc finger)"/>
    <property type="match status" value="1"/>
</dbReference>
<evidence type="ECO:0000259" key="12">
    <source>
        <dbReference type="PROSITE" id="PS50089"/>
    </source>
</evidence>
<evidence type="ECO:0000256" key="6">
    <source>
        <dbReference type="ARBA" id="ARBA00022989"/>
    </source>
</evidence>
<feature type="chain" id="PRO_5043540283" description="RING-type domain-containing protein" evidence="11">
    <location>
        <begin position="20"/>
        <end position="557"/>
    </location>
</feature>
<sequence>MASPRSSTLFLLLFGCSTAQYIVEVLEPAKLGVRRTVQRCDATGANFGADVIPFTFGPMSTGCALTVTPEDACKPVKMNTINETTCLINYAVVPRGNCNFSEKAYFVQGATPRGFDALIVYNSESKSPVDMAGGKYAENVRIPVIMISYNCMMGLLERYPAADGYAVQIKLSPGYYDLFRYLIPFVVVIGFCFVVLLASLLIRICRERRRLARKRLSKRHLKKLPTKKYVRGDQPDTCAICLDEFIEGEKLRVLPCRHMYHCKCIDPWLTRNRKVCPMCKRRVGAKNSDSESSGDERARRAAAARVVAAENLPSTRAVPYRALEEEEASISSSRAEIGGTVGTPCSNVMLTPSTSSRVLTAEAEVYSSRERLVDVEGGGERRDGSEDMMNAVRETLHNAAPAAPAAGGVADNGDESSRPPSIYYYSQSEDDETRLAEMEEDEEAGGGGVEMRGSQGPVSGTLRALRSFVGRLTTSSSRNQVGEGAGGGEEWTGGVDNAAFEERRSRDERELDSENEQRRAAVPVGGLRTTHSLPAHLISASIDDQITYSEPDRNPMD</sequence>
<dbReference type="PROSITE" id="PS50089">
    <property type="entry name" value="ZF_RING_2"/>
    <property type="match status" value="1"/>
</dbReference>
<dbReference type="SMART" id="SM00184">
    <property type="entry name" value="RING"/>
    <property type="match status" value="1"/>
</dbReference>
<keyword evidence="14" id="KW-1185">Reference proteome</keyword>
<evidence type="ECO:0000256" key="7">
    <source>
        <dbReference type="ARBA" id="ARBA00023136"/>
    </source>
</evidence>
<name>A0AAV5UB88_9BILA</name>
<evidence type="ECO:0000256" key="5">
    <source>
        <dbReference type="ARBA" id="ARBA00022833"/>
    </source>
</evidence>
<dbReference type="EMBL" id="BTSX01000006">
    <property type="protein sequence ID" value="GMT03812.1"/>
    <property type="molecule type" value="Genomic_DNA"/>
</dbReference>
<evidence type="ECO:0000256" key="11">
    <source>
        <dbReference type="SAM" id="SignalP"/>
    </source>
</evidence>
<dbReference type="PROSITE" id="PS51257">
    <property type="entry name" value="PROKAR_LIPOPROTEIN"/>
    <property type="match status" value="1"/>
</dbReference>
<feature type="region of interest" description="Disordered" evidence="9">
    <location>
        <begin position="475"/>
        <end position="557"/>
    </location>
</feature>
<evidence type="ECO:0000256" key="1">
    <source>
        <dbReference type="ARBA" id="ARBA00004370"/>
    </source>
</evidence>
<dbReference type="SUPFAM" id="SSF57850">
    <property type="entry name" value="RING/U-box"/>
    <property type="match status" value="1"/>
</dbReference>
<dbReference type="GO" id="GO:0005634">
    <property type="term" value="C:nucleus"/>
    <property type="evidence" value="ECO:0007669"/>
    <property type="project" value="TreeGrafter"/>
</dbReference>
<evidence type="ECO:0000256" key="8">
    <source>
        <dbReference type="PROSITE-ProRule" id="PRU00175"/>
    </source>
</evidence>
<dbReference type="InterPro" id="IPR051834">
    <property type="entry name" value="RING_finger_E3_ligase"/>
</dbReference>
<reference evidence="13" key="1">
    <citation type="submission" date="2023-10" db="EMBL/GenBank/DDBJ databases">
        <title>Genome assembly of Pristionchus species.</title>
        <authorList>
            <person name="Yoshida K."/>
            <person name="Sommer R.J."/>
        </authorList>
    </citation>
    <scope>NUCLEOTIDE SEQUENCE</scope>
    <source>
        <strain evidence="13">RS0144</strain>
    </source>
</reference>
<evidence type="ECO:0000313" key="13">
    <source>
        <dbReference type="EMBL" id="GMT03812.1"/>
    </source>
</evidence>
<dbReference type="Pfam" id="PF02225">
    <property type="entry name" value="PA"/>
    <property type="match status" value="1"/>
</dbReference>
<feature type="compositionally biased region" description="Basic and acidic residues" evidence="9">
    <location>
        <begin position="500"/>
        <end position="509"/>
    </location>
</feature>
<keyword evidence="3" id="KW-0479">Metal-binding</keyword>
<dbReference type="AlphaFoldDB" id="A0AAV5UB88"/>
<dbReference type="PANTHER" id="PTHR45931:SF3">
    <property type="entry name" value="RING ZINC FINGER-CONTAINING PROTEIN"/>
    <property type="match status" value="1"/>
</dbReference>
<evidence type="ECO:0000256" key="2">
    <source>
        <dbReference type="ARBA" id="ARBA00022692"/>
    </source>
</evidence>
<comment type="subcellular location">
    <subcellularLocation>
        <location evidence="1">Membrane</location>
    </subcellularLocation>
</comment>
<keyword evidence="2 10" id="KW-0812">Transmembrane</keyword>
<dbReference type="InterPro" id="IPR001841">
    <property type="entry name" value="Znf_RING"/>
</dbReference>
<evidence type="ECO:0000313" key="14">
    <source>
        <dbReference type="Proteomes" id="UP001432027"/>
    </source>
</evidence>
<organism evidence="13 14">
    <name type="scientific">Pristionchus entomophagus</name>
    <dbReference type="NCBI Taxonomy" id="358040"/>
    <lineage>
        <taxon>Eukaryota</taxon>
        <taxon>Metazoa</taxon>
        <taxon>Ecdysozoa</taxon>
        <taxon>Nematoda</taxon>
        <taxon>Chromadorea</taxon>
        <taxon>Rhabditida</taxon>
        <taxon>Rhabditina</taxon>
        <taxon>Diplogasteromorpha</taxon>
        <taxon>Diplogasteroidea</taxon>
        <taxon>Neodiplogasteridae</taxon>
        <taxon>Pristionchus</taxon>
    </lineage>
</organism>
<feature type="compositionally biased region" description="Acidic residues" evidence="9">
    <location>
        <begin position="428"/>
        <end position="444"/>
    </location>
</feature>
<dbReference type="InterPro" id="IPR003137">
    <property type="entry name" value="PA_domain"/>
</dbReference>
<dbReference type="FunFam" id="3.30.40.10:FF:000429">
    <property type="entry name" value="E3 ubiquitin-protein ligase RNF13"/>
    <property type="match status" value="1"/>
</dbReference>